<dbReference type="PANTHER" id="PTHR45959:SF2">
    <property type="entry name" value="BHLH TRANSCRIPTION FACTOR"/>
    <property type="match status" value="1"/>
</dbReference>
<dbReference type="GO" id="GO:0005634">
    <property type="term" value="C:nucleus"/>
    <property type="evidence" value="ECO:0007669"/>
    <property type="project" value="UniProtKB-SubCell"/>
</dbReference>
<dbReference type="GO" id="GO:0046983">
    <property type="term" value="F:protein dimerization activity"/>
    <property type="evidence" value="ECO:0007669"/>
    <property type="project" value="InterPro"/>
</dbReference>
<sequence>MQMEENYEEIFDLKHILPEIYSTTRPHNHEDEINIVNSWDYSTGSANHTNHSTASSSSSAAPKIVSFESNIVSTGQTASNNRTFAPNDDELANNKDYNNSLAGSKILNFSAWAEDNDDNELDSTITGRQKNGALTVRSLSQARDHLMAERKRRENLGQLFISLSKVVPGLKKLDKASLLEDAINYLKALQERVSSLEQGLISTKSFTDDTSRDDEYRSLSSFINNNNTDNNDNCSWSTISESAPAEIKARVSDKHVLVKVHCKKQCGLMSTVPCQMEKIHLNVVDMRILPFGDDALDITLLAEMTSEFRGTAKDIVDHLHTLFFNTRSDKVQHDQDNTTP</sequence>
<feature type="domain" description="BHLH" evidence="6">
    <location>
        <begin position="140"/>
        <end position="189"/>
    </location>
</feature>
<dbReference type="PROSITE" id="PS50888">
    <property type="entry name" value="BHLH"/>
    <property type="match status" value="1"/>
</dbReference>
<accession>A0A9N7NTG1</accession>
<dbReference type="InterPro" id="IPR011598">
    <property type="entry name" value="bHLH_dom"/>
</dbReference>
<evidence type="ECO:0000313" key="8">
    <source>
        <dbReference type="Proteomes" id="UP001153555"/>
    </source>
</evidence>
<name>A0A9N7NTG1_STRHE</name>
<dbReference type="Proteomes" id="UP001153555">
    <property type="component" value="Unassembled WGS sequence"/>
</dbReference>
<dbReference type="OrthoDB" id="690068at2759"/>
<gene>
    <name evidence="7" type="ORF">SHERM_04499</name>
</gene>
<comment type="subcellular location">
    <subcellularLocation>
        <location evidence="1">Nucleus</location>
    </subcellularLocation>
</comment>
<evidence type="ECO:0000256" key="2">
    <source>
        <dbReference type="ARBA" id="ARBA00023015"/>
    </source>
</evidence>
<keyword evidence="2" id="KW-0805">Transcription regulation</keyword>
<evidence type="ECO:0000256" key="3">
    <source>
        <dbReference type="ARBA" id="ARBA00023163"/>
    </source>
</evidence>
<dbReference type="SUPFAM" id="SSF47459">
    <property type="entry name" value="HLH, helix-loop-helix DNA-binding domain"/>
    <property type="match status" value="1"/>
</dbReference>
<dbReference type="InterPro" id="IPR036638">
    <property type="entry name" value="HLH_DNA-bd_sf"/>
</dbReference>
<dbReference type="InterPro" id="IPR052610">
    <property type="entry name" value="bHLH_transcription_regulator"/>
</dbReference>
<keyword evidence="4" id="KW-0539">Nucleus</keyword>
<protein>
    <submittedName>
        <fullName evidence="7">Transcription factor bHLH25</fullName>
    </submittedName>
</protein>
<evidence type="ECO:0000256" key="4">
    <source>
        <dbReference type="ARBA" id="ARBA00023242"/>
    </source>
</evidence>
<evidence type="ECO:0000313" key="7">
    <source>
        <dbReference type="EMBL" id="CAA0837680.1"/>
    </source>
</evidence>
<dbReference type="SMART" id="SM00353">
    <property type="entry name" value="HLH"/>
    <property type="match status" value="1"/>
</dbReference>
<feature type="region of interest" description="Disordered" evidence="5">
    <location>
        <begin position="77"/>
        <end position="96"/>
    </location>
</feature>
<proteinExistence type="predicted"/>
<dbReference type="Pfam" id="PF00010">
    <property type="entry name" value="HLH"/>
    <property type="match status" value="1"/>
</dbReference>
<dbReference type="EMBL" id="CACSLK010030308">
    <property type="protein sequence ID" value="CAA0837680.1"/>
    <property type="molecule type" value="Genomic_DNA"/>
</dbReference>
<dbReference type="AlphaFoldDB" id="A0A9N7NTG1"/>
<keyword evidence="8" id="KW-1185">Reference proteome</keyword>
<evidence type="ECO:0000256" key="1">
    <source>
        <dbReference type="ARBA" id="ARBA00004123"/>
    </source>
</evidence>
<organism evidence="7 8">
    <name type="scientific">Striga hermonthica</name>
    <name type="common">Purple witchweed</name>
    <name type="synonym">Buchnera hermonthica</name>
    <dbReference type="NCBI Taxonomy" id="68872"/>
    <lineage>
        <taxon>Eukaryota</taxon>
        <taxon>Viridiplantae</taxon>
        <taxon>Streptophyta</taxon>
        <taxon>Embryophyta</taxon>
        <taxon>Tracheophyta</taxon>
        <taxon>Spermatophyta</taxon>
        <taxon>Magnoliopsida</taxon>
        <taxon>eudicotyledons</taxon>
        <taxon>Gunneridae</taxon>
        <taxon>Pentapetalae</taxon>
        <taxon>asterids</taxon>
        <taxon>lamiids</taxon>
        <taxon>Lamiales</taxon>
        <taxon>Orobanchaceae</taxon>
        <taxon>Buchnereae</taxon>
        <taxon>Striga</taxon>
    </lineage>
</organism>
<dbReference type="PANTHER" id="PTHR45959">
    <property type="entry name" value="BHLH TRANSCRIPTION FACTOR"/>
    <property type="match status" value="1"/>
</dbReference>
<evidence type="ECO:0000259" key="6">
    <source>
        <dbReference type="PROSITE" id="PS50888"/>
    </source>
</evidence>
<reference evidence="7" key="1">
    <citation type="submission" date="2019-12" db="EMBL/GenBank/DDBJ databases">
        <authorList>
            <person name="Scholes J."/>
        </authorList>
    </citation>
    <scope>NUCLEOTIDE SEQUENCE</scope>
</reference>
<keyword evidence="3" id="KW-0804">Transcription</keyword>
<comment type="caution">
    <text evidence="7">The sequence shown here is derived from an EMBL/GenBank/DDBJ whole genome shotgun (WGS) entry which is preliminary data.</text>
</comment>
<evidence type="ECO:0000256" key="5">
    <source>
        <dbReference type="SAM" id="MobiDB-lite"/>
    </source>
</evidence>
<dbReference type="Gene3D" id="4.10.280.10">
    <property type="entry name" value="Helix-loop-helix DNA-binding domain"/>
    <property type="match status" value="1"/>
</dbReference>